<keyword evidence="5 10" id="KW-0548">Nucleotidyltransferase</keyword>
<dbReference type="GO" id="GO:0008685">
    <property type="term" value="F:2-C-methyl-D-erythritol 2,4-cyclodiphosphate synthase activity"/>
    <property type="evidence" value="ECO:0007669"/>
    <property type="project" value="UniProtKB-UniRule"/>
</dbReference>
<evidence type="ECO:0000256" key="11">
    <source>
        <dbReference type="RuleBase" id="RU004395"/>
    </source>
</evidence>
<evidence type="ECO:0000313" key="13">
    <source>
        <dbReference type="EMBL" id="QTQ12359.1"/>
    </source>
</evidence>
<dbReference type="GO" id="GO:0016114">
    <property type="term" value="P:terpenoid biosynthetic process"/>
    <property type="evidence" value="ECO:0007669"/>
    <property type="project" value="InterPro"/>
</dbReference>
<feature type="site" description="Positions MEP for the nucleophilic attack" evidence="10">
    <location>
        <position position="229"/>
    </location>
</feature>
<evidence type="ECO:0000259" key="12">
    <source>
        <dbReference type="Pfam" id="PF02542"/>
    </source>
</evidence>
<dbReference type="InterPro" id="IPR036571">
    <property type="entry name" value="MECDP_synthase_sf"/>
</dbReference>
<dbReference type="AlphaFoldDB" id="A0A975IDM8"/>
<comment type="catalytic activity">
    <reaction evidence="1 10 11">
        <text>4-CDP-2-C-methyl-D-erythritol 2-phosphate = 2-C-methyl-D-erythritol 2,4-cyclic diphosphate + CMP</text>
        <dbReference type="Rhea" id="RHEA:23864"/>
        <dbReference type="ChEBI" id="CHEBI:57919"/>
        <dbReference type="ChEBI" id="CHEBI:58483"/>
        <dbReference type="ChEBI" id="CHEBI:60377"/>
        <dbReference type="EC" id="4.6.1.12"/>
    </reaction>
</comment>
<dbReference type="EC" id="4.6.1.12" evidence="10"/>
<dbReference type="CDD" id="cd00554">
    <property type="entry name" value="MECDP_synthase"/>
    <property type="match status" value="1"/>
</dbReference>
<dbReference type="InterPro" id="IPR003526">
    <property type="entry name" value="MECDP_synthase"/>
</dbReference>
<reference evidence="13" key="2">
    <citation type="journal article" date="2021" name="Microbiol. Resour. Announc.">
        <title>Complete Genome Sequences of Three Human Oral Treponema parvum Isolates.</title>
        <authorList>
            <person name="Zeng H."/>
            <person name="Watt R.M."/>
        </authorList>
    </citation>
    <scope>NUCLEOTIDE SEQUENCE</scope>
    <source>
        <strain evidence="13">ATCC 700773</strain>
    </source>
</reference>
<dbReference type="InterPro" id="IPR020555">
    <property type="entry name" value="MECDP_synthase_CS"/>
</dbReference>
<dbReference type="GO" id="GO:0046872">
    <property type="term" value="F:metal ion binding"/>
    <property type="evidence" value="ECO:0007669"/>
    <property type="project" value="UniProtKB-KW"/>
</dbReference>
<feature type="site" description="Transition state stabilizer" evidence="10">
    <location>
        <position position="281"/>
    </location>
</feature>
<dbReference type="GO" id="GO:0019288">
    <property type="term" value="P:isopentenyl diphosphate biosynthetic process, methylerythritol 4-phosphate pathway"/>
    <property type="evidence" value="ECO:0007669"/>
    <property type="project" value="UniProtKB-UniRule"/>
</dbReference>
<dbReference type="PANTHER" id="PTHR43181">
    <property type="entry name" value="2-C-METHYL-D-ERYTHRITOL 2,4-CYCLODIPHOSPHATE SYNTHASE, CHLOROPLASTIC"/>
    <property type="match status" value="1"/>
</dbReference>
<dbReference type="Pfam" id="PF02542">
    <property type="entry name" value="YgbB"/>
    <property type="match status" value="1"/>
</dbReference>
<evidence type="ECO:0000256" key="4">
    <source>
        <dbReference type="ARBA" id="ARBA00022679"/>
    </source>
</evidence>
<dbReference type="EMBL" id="CP054257">
    <property type="protein sequence ID" value="QTQ12359.1"/>
    <property type="molecule type" value="Genomic_DNA"/>
</dbReference>
<feature type="site" description="Positions MEP for the nucleophilic attack" evidence="10">
    <location>
        <position position="173"/>
    </location>
</feature>
<feature type="binding site" evidence="10">
    <location>
        <begin position="303"/>
        <end position="305"/>
    </location>
    <ligand>
        <name>4-CDP-2-C-methyl-D-erythritol 2-phosphate</name>
        <dbReference type="ChEBI" id="CHEBI:57919"/>
    </ligand>
</feature>
<dbReference type="InterPro" id="IPR029044">
    <property type="entry name" value="Nucleotide-diphossugar_trans"/>
</dbReference>
<comment type="similarity">
    <text evidence="10">In the C-terminal section; belongs to the IspF family.</text>
</comment>
<feature type="binding site" evidence="10">
    <location>
        <position position="255"/>
    </location>
    <ligand>
        <name>a divalent metal cation</name>
        <dbReference type="ChEBI" id="CHEBI:60240"/>
    </ligand>
</feature>
<dbReference type="InterPro" id="IPR034683">
    <property type="entry name" value="IspD/TarI"/>
</dbReference>
<evidence type="ECO:0000256" key="8">
    <source>
        <dbReference type="ARBA" id="ARBA00023239"/>
    </source>
</evidence>
<evidence type="ECO:0000256" key="6">
    <source>
        <dbReference type="ARBA" id="ARBA00022723"/>
    </source>
</evidence>
<keyword evidence="6 10" id="KW-0479">Metal-binding</keyword>
<sequence>MIRTTALRTEIQADLIILAAGNSSRMGGIKKEFLPMKDGTVLSQAARAFLEAYDFERIVISFPPGNYDGAKAAFFADPVINSLLKKTELFFVEGGSTRQASVLNSLEKLAEENASPDSIVLIHDGARPFVSKKLILDTIAAAKKTGAAVPAVRPVDTQKEIGKDKLIKRHLIREDLAAVQTPQAFLFAPMLKAHRNALKDGCVYTDDTEIWGKYAGDVITVEGDPLNKKITYPSDIVKETENQTKNMIRVGLGYDLHALVEGRKLFLGGVHIPFDKGEAAHSDGDVLLHAITDALLGACALGDIGSFFPPEDDKWKDADSGSLLGNVWNKISAKGWQLCNLDCVIALEKPKFLPYRDEVRKSIAAILGTDEDRIFVKAKTGEKLGKIGRGEAVEAWANCLLVQSSGMSRISSISVSE</sequence>
<evidence type="ECO:0000256" key="2">
    <source>
        <dbReference type="ARBA" id="ARBA00001968"/>
    </source>
</evidence>
<evidence type="ECO:0000256" key="10">
    <source>
        <dbReference type="HAMAP-Rule" id="MF_01520"/>
    </source>
</evidence>
<dbReference type="EC" id="2.7.7.60" evidence="10"/>
<dbReference type="HAMAP" id="MF_00107">
    <property type="entry name" value="IspF"/>
    <property type="match status" value="1"/>
</dbReference>
<evidence type="ECO:0000256" key="3">
    <source>
        <dbReference type="ARBA" id="ARBA00004709"/>
    </source>
</evidence>
<comment type="similarity">
    <text evidence="10">In the N-terminal section; belongs to the IspD/TarI cytidylyltransferase family. IspD subfamily.</text>
</comment>
<accession>A0A975IDM8</accession>
<dbReference type="Gene3D" id="3.90.550.10">
    <property type="entry name" value="Spore Coat Polysaccharide Biosynthesis Protein SpsA, Chain A"/>
    <property type="match status" value="1"/>
</dbReference>
<evidence type="ECO:0000256" key="1">
    <source>
        <dbReference type="ARBA" id="ARBA00000200"/>
    </source>
</evidence>
<evidence type="ECO:0000256" key="9">
    <source>
        <dbReference type="ARBA" id="ARBA00023268"/>
    </source>
</evidence>
<comment type="pathway">
    <text evidence="3 10">Isoprenoid biosynthesis; isopentenyl diphosphate biosynthesis via DXP pathway; isopentenyl diphosphate from 1-deoxy-D-xylulose 5-phosphate: step 4/6.</text>
</comment>
<dbReference type="Pfam" id="PF01128">
    <property type="entry name" value="IspD"/>
    <property type="match status" value="1"/>
</dbReference>
<proteinExistence type="inferred from homology"/>
<comment type="catalytic activity">
    <reaction evidence="10">
        <text>2-C-methyl-D-erythritol 4-phosphate + CTP + H(+) = 4-CDP-2-C-methyl-D-erythritol + diphosphate</text>
        <dbReference type="Rhea" id="RHEA:13429"/>
        <dbReference type="ChEBI" id="CHEBI:15378"/>
        <dbReference type="ChEBI" id="CHEBI:33019"/>
        <dbReference type="ChEBI" id="CHEBI:37563"/>
        <dbReference type="ChEBI" id="CHEBI:57823"/>
        <dbReference type="ChEBI" id="CHEBI:58262"/>
        <dbReference type="EC" id="2.7.7.60"/>
    </reaction>
</comment>
<evidence type="ECO:0000256" key="5">
    <source>
        <dbReference type="ARBA" id="ARBA00022695"/>
    </source>
</evidence>
<dbReference type="SUPFAM" id="SSF53448">
    <property type="entry name" value="Nucleotide-diphospho-sugar transferases"/>
    <property type="match status" value="1"/>
</dbReference>
<keyword evidence="4 10" id="KW-0808">Transferase</keyword>
<dbReference type="NCBIfam" id="TIGR00151">
    <property type="entry name" value="ispF"/>
    <property type="match status" value="1"/>
</dbReference>
<evidence type="ECO:0000256" key="7">
    <source>
        <dbReference type="ARBA" id="ARBA00023229"/>
    </source>
</evidence>
<dbReference type="InterPro" id="IPR026596">
    <property type="entry name" value="IspD/F"/>
</dbReference>
<name>A0A975IDM8_9SPIR</name>
<dbReference type="CDD" id="cd02516">
    <property type="entry name" value="CDP-ME_synthetase"/>
    <property type="match status" value="1"/>
</dbReference>
<dbReference type="PROSITE" id="PS01350">
    <property type="entry name" value="ISPF"/>
    <property type="match status" value="1"/>
</dbReference>
<feature type="binding site" evidence="10">
    <location>
        <position position="257"/>
    </location>
    <ligand>
        <name>a divalent metal cation</name>
        <dbReference type="ChEBI" id="CHEBI:60240"/>
    </ligand>
</feature>
<dbReference type="SUPFAM" id="SSF69765">
    <property type="entry name" value="IpsF-like"/>
    <property type="match status" value="1"/>
</dbReference>
<comment type="caution">
    <text evidence="10">Lacks conserved residue(s) required for the propagation of feature annotation.</text>
</comment>
<feature type="site" description="Transition state stabilizer" evidence="10">
    <location>
        <position position="380"/>
    </location>
</feature>
<dbReference type="PANTHER" id="PTHR43181:SF1">
    <property type="entry name" value="2-C-METHYL-D-ERYTHRITOL 2,4-CYCLODIPHOSPHATE SYNTHASE, CHLOROPLASTIC"/>
    <property type="match status" value="1"/>
</dbReference>
<comment type="pathway">
    <text evidence="10">Isoprenoid biosynthesis; isopentenyl diphosphate biosynthesis via DXP pathway; isopentenyl diphosphate from 1-deoxy-D-xylulose 5-phosphate: step 2/6.</text>
</comment>
<dbReference type="Proteomes" id="UP000671995">
    <property type="component" value="Chromosome"/>
</dbReference>
<feature type="site" description="Transition state stabilizer" evidence="10">
    <location>
        <position position="25"/>
    </location>
</feature>
<dbReference type="GO" id="GO:0050518">
    <property type="term" value="F:2-C-methyl-D-erythritol 4-phosphate cytidylyltransferase activity"/>
    <property type="evidence" value="ECO:0007669"/>
    <property type="project" value="UniProtKB-UniRule"/>
</dbReference>
<dbReference type="Gene3D" id="3.30.1330.50">
    <property type="entry name" value="2-C-methyl-D-erythritol 2,4-cyclodiphosphate synthase"/>
    <property type="match status" value="1"/>
</dbReference>
<feature type="region of interest" description="2-C-methyl-D-erythritol 2,4-cyclodiphosphate synthase" evidence="10">
    <location>
        <begin position="249"/>
        <end position="417"/>
    </location>
</feature>
<feature type="binding site" evidence="10">
    <location>
        <position position="289"/>
    </location>
    <ligand>
        <name>a divalent metal cation</name>
        <dbReference type="ChEBI" id="CHEBI:60240"/>
    </ligand>
</feature>
<feature type="region of interest" description="2-C-methyl-D-erythritol 4-phosphate cytidylyltransferase" evidence="10">
    <location>
        <begin position="1"/>
        <end position="248"/>
    </location>
</feature>
<evidence type="ECO:0000313" key="14">
    <source>
        <dbReference type="Proteomes" id="UP000671995"/>
    </source>
</evidence>
<gene>
    <name evidence="10" type="primary">ispDF</name>
    <name evidence="13" type="ORF">HRI96_09200</name>
</gene>
<comment type="cofactor">
    <cofactor evidence="2 10">
        <name>a divalent metal cation</name>
        <dbReference type="ChEBI" id="CHEBI:60240"/>
    </cofactor>
</comment>
<comment type="function">
    <text evidence="10">Bifunctional enzyme that catalyzes the formation of 4-diphosphocytidyl-2-C-methyl-D-erythritol from CTP and 2-C-methyl-D-erythritol 4-phosphate (MEP) (IspD), and catalyzes the conversion of 4-diphosphocytidyl-2-C-methyl-D-erythritol 2-phosphate (CDP-ME2P) to 2-C-methyl-D-erythritol 2,4-cyclodiphosphate (ME-CPP) with a corresponding release of cytidine 5-monophosphate (CMP) (IspF).</text>
</comment>
<reference evidence="13" key="1">
    <citation type="submission" date="2020-05" db="EMBL/GenBank/DDBJ databases">
        <authorList>
            <person name="Zeng H."/>
            <person name="Chan Y.K."/>
            <person name="Watt R.M."/>
        </authorList>
    </citation>
    <scope>NUCLEOTIDE SEQUENCE</scope>
    <source>
        <strain evidence="13">ATCC 700773</strain>
    </source>
</reference>
<dbReference type="PROSITE" id="PS01295">
    <property type="entry name" value="ISPD"/>
    <property type="match status" value="1"/>
</dbReference>
<keyword evidence="8 10" id="KW-0456">Lyase</keyword>
<dbReference type="InterPro" id="IPR018294">
    <property type="entry name" value="ISPD_synthase_CS"/>
</dbReference>
<protein>
    <recommendedName>
        <fullName evidence="10">Bifunctional enzyme IspD/IspF</fullName>
    </recommendedName>
    <domain>
        <recommendedName>
            <fullName evidence="10">2-C-methyl-D-erythritol 4-phosphate cytidylyltransferase</fullName>
            <ecNumber evidence="10">2.7.7.60</ecNumber>
        </recommendedName>
        <alternativeName>
            <fullName evidence="10">4-diphosphocytidyl-2C-methyl-D-erythritol synthase</fullName>
        </alternativeName>
        <alternativeName>
            <fullName evidence="10">MEP cytidylyltransferase</fullName>
            <shortName evidence="10">MCT</shortName>
        </alternativeName>
    </domain>
    <domain>
        <recommendedName>
            <fullName evidence="10">2-C-methyl-D-erythritol 2,4-cyclodiphosphate synthase</fullName>
            <shortName evidence="10">MECDP-synthase</shortName>
            <shortName evidence="10">MECPP-synthase</shortName>
            <shortName evidence="10">MECPS</shortName>
            <ecNumber evidence="10">4.6.1.12</ecNumber>
        </recommendedName>
    </domain>
</protein>
<comment type="similarity">
    <text evidence="11">Belongs to the IspF family.</text>
</comment>
<feature type="binding site" evidence="10">
    <location>
        <begin position="255"/>
        <end position="257"/>
    </location>
    <ligand>
        <name>4-CDP-2-C-methyl-D-erythritol 2-phosphate</name>
        <dbReference type="ChEBI" id="CHEBI:57919"/>
    </ligand>
</feature>
<organism evidence="13 14">
    <name type="scientific">Treponema parvum</name>
    <dbReference type="NCBI Taxonomy" id="138851"/>
    <lineage>
        <taxon>Bacteria</taxon>
        <taxon>Pseudomonadati</taxon>
        <taxon>Spirochaetota</taxon>
        <taxon>Spirochaetia</taxon>
        <taxon>Spirochaetales</taxon>
        <taxon>Treponemataceae</taxon>
        <taxon>Treponema</taxon>
    </lineage>
</organism>
<feature type="binding site" evidence="10">
    <location>
        <position position="389"/>
    </location>
    <ligand>
        <name>4-CDP-2-C-methyl-D-erythritol 2-phosphate</name>
        <dbReference type="ChEBI" id="CHEBI:57919"/>
    </ligand>
</feature>
<dbReference type="HAMAP" id="MF_01520">
    <property type="entry name" value="IspDF"/>
    <property type="match status" value="1"/>
</dbReference>
<keyword evidence="7 10" id="KW-0414">Isoprene biosynthesis</keyword>
<feature type="site" description="Transition state stabilizer" evidence="10">
    <location>
        <position position="31"/>
    </location>
</feature>
<keyword evidence="9 10" id="KW-0511">Multifunctional enzyme</keyword>
<feature type="domain" description="2-C-methyl-D-erythritol 2,4-cyclodiphosphate synthase" evidence="12">
    <location>
        <begin position="248"/>
        <end position="401"/>
    </location>
</feature>
<feature type="binding site" evidence="10">
    <location>
        <begin position="281"/>
        <end position="282"/>
    </location>
    <ligand>
        <name>4-CDP-2-C-methyl-D-erythritol 2-phosphate</name>
        <dbReference type="ChEBI" id="CHEBI:57919"/>
    </ligand>
</feature>